<proteinExistence type="predicted"/>
<dbReference type="AlphaFoldDB" id="A0A1Y3MA72"/>
<name>A0A1Y3MA72_9BACI</name>
<reference evidence="2 3" key="1">
    <citation type="submission" date="2017-02" db="EMBL/GenBank/DDBJ databases">
        <title>Bacillus pseudomycoides isolate FSL K6-0042.</title>
        <authorList>
            <person name="Kovac J."/>
        </authorList>
    </citation>
    <scope>NUCLEOTIDE SEQUENCE [LARGE SCALE GENOMIC DNA]</scope>
    <source>
        <strain evidence="2 3">FSL K6-0042</strain>
    </source>
</reference>
<comment type="caution">
    <text evidence="2">The sequence shown here is derived from an EMBL/GenBank/DDBJ whole genome shotgun (WGS) entry which is preliminary data.</text>
</comment>
<dbReference type="RefSeq" id="WP_016132278.1">
    <property type="nucleotide sequence ID" value="NZ_CP189809.1"/>
</dbReference>
<accession>A0A1Y3MA72</accession>
<protein>
    <submittedName>
        <fullName evidence="2">DUF2892 domain-containing protein</fullName>
    </submittedName>
</protein>
<dbReference type="Pfam" id="PF11127">
    <property type="entry name" value="YgaP-like_TM"/>
    <property type="match status" value="1"/>
</dbReference>
<dbReference type="EMBL" id="MWPX01000024">
    <property type="protein sequence ID" value="OUM47348.1"/>
    <property type="molecule type" value="Genomic_DNA"/>
</dbReference>
<sequence>MKQNIGIMNALIRITFGLVVLSCSTAKLTRKPWCTWSKVLLWLSAMKIAEGILRFCPITEACKFGKYINMGAFKIPSMDFNKKGHAKQEEVSHTSSPDKPGSKGSYDASDKEIESAIEEAILAKPL</sequence>
<evidence type="ECO:0000313" key="2">
    <source>
        <dbReference type="EMBL" id="OUM47348.1"/>
    </source>
</evidence>
<dbReference type="InterPro" id="IPR021309">
    <property type="entry name" value="YgaP-like_TM"/>
</dbReference>
<evidence type="ECO:0000259" key="1">
    <source>
        <dbReference type="Pfam" id="PF11127"/>
    </source>
</evidence>
<gene>
    <name evidence="2" type="ORF">BW425_18710</name>
</gene>
<evidence type="ECO:0000313" key="3">
    <source>
        <dbReference type="Proteomes" id="UP000195321"/>
    </source>
</evidence>
<dbReference type="Proteomes" id="UP000195321">
    <property type="component" value="Unassembled WGS sequence"/>
</dbReference>
<organism evidence="2 3">
    <name type="scientific">Bacillus pseudomycoides</name>
    <dbReference type="NCBI Taxonomy" id="64104"/>
    <lineage>
        <taxon>Bacteria</taxon>
        <taxon>Bacillati</taxon>
        <taxon>Bacillota</taxon>
        <taxon>Bacilli</taxon>
        <taxon>Bacillales</taxon>
        <taxon>Bacillaceae</taxon>
        <taxon>Bacillus</taxon>
        <taxon>Bacillus cereus group</taxon>
    </lineage>
</organism>
<feature type="domain" description="Inner membrane protein YgaP-like transmembrane" evidence="1">
    <location>
        <begin position="1"/>
        <end position="60"/>
    </location>
</feature>